<dbReference type="Gene3D" id="3.40.50.720">
    <property type="entry name" value="NAD(P)-binding Rossmann-like Domain"/>
    <property type="match status" value="1"/>
</dbReference>
<dbReference type="Proteomes" id="UP001174909">
    <property type="component" value="Unassembled WGS sequence"/>
</dbReference>
<gene>
    <name evidence="3" type="ORF">GBAR_LOCUS16895</name>
</gene>
<dbReference type="AlphaFoldDB" id="A0AA35WQ76"/>
<proteinExistence type="predicted"/>
<sequence>METIGVGLIGCGGMGRSLATSAHAVDGIEVISVSDVQEALAEKLATDLGTSYTLDYHELLADDRIRAVLIASPPFMHSQMAVDAANAGKHVFSEKPMAPTLDACDAMIAAADENGVKLTIGLVCRYHGTHSVVREIVQSGELGAPACMMVHRIGGPWRSGYSHTPWRLERAKSGGSLMEINAHEMTLCAGPVEMSLLSMPPADNTDQIRATIQMLCLLPYSLQTEQLACSTPAMSPLLVGMADASIVKAAPSIFHRSGAAMQPSRLNLLRVKGGRLK</sequence>
<accession>A0AA35WQ76</accession>
<reference evidence="3" key="1">
    <citation type="submission" date="2023-03" db="EMBL/GenBank/DDBJ databases">
        <authorList>
            <person name="Steffen K."/>
            <person name="Cardenas P."/>
        </authorList>
    </citation>
    <scope>NUCLEOTIDE SEQUENCE</scope>
</reference>
<evidence type="ECO:0000256" key="1">
    <source>
        <dbReference type="ARBA" id="ARBA00023002"/>
    </source>
</evidence>
<dbReference type="GO" id="GO:0000166">
    <property type="term" value="F:nucleotide binding"/>
    <property type="evidence" value="ECO:0007669"/>
    <property type="project" value="InterPro"/>
</dbReference>
<dbReference type="PANTHER" id="PTHR43818:SF11">
    <property type="entry name" value="BCDNA.GH03377"/>
    <property type="match status" value="1"/>
</dbReference>
<dbReference type="EMBL" id="CASHTH010002436">
    <property type="protein sequence ID" value="CAI8029783.1"/>
    <property type="molecule type" value="Genomic_DNA"/>
</dbReference>
<dbReference type="SUPFAM" id="SSF55347">
    <property type="entry name" value="Glyceraldehyde-3-phosphate dehydrogenase-like, C-terminal domain"/>
    <property type="match status" value="1"/>
</dbReference>
<protein>
    <submittedName>
        <fullName evidence="3">Uncharacterized oxidoreductase YrbE</fullName>
    </submittedName>
</protein>
<evidence type="ECO:0000313" key="3">
    <source>
        <dbReference type="EMBL" id="CAI8029783.1"/>
    </source>
</evidence>
<dbReference type="InterPro" id="IPR036291">
    <property type="entry name" value="NAD(P)-bd_dom_sf"/>
</dbReference>
<evidence type="ECO:0000259" key="2">
    <source>
        <dbReference type="Pfam" id="PF01408"/>
    </source>
</evidence>
<dbReference type="InterPro" id="IPR000683">
    <property type="entry name" value="Gfo/Idh/MocA-like_OxRdtase_N"/>
</dbReference>
<evidence type="ECO:0000313" key="4">
    <source>
        <dbReference type="Proteomes" id="UP001174909"/>
    </source>
</evidence>
<dbReference type="PANTHER" id="PTHR43818">
    <property type="entry name" value="BCDNA.GH03377"/>
    <property type="match status" value="1"/>
</dbReference>
<comment type="caution">
    <text evidence="3">The sequence shown here is derived from an EMBL/GenBank/DDBJ whole genome shotgun (WGS) entry which is preliminary data.</text>
</comment>
<name>A0AA35WQ76_GEOBA</name>
<keyword evidence="1" id="KW-0560">Oxidoreductase</keyword>
<feature type="domain" description="Gfo/Idh/MocA-like oxidoreductase N-terminal" evidence="2">
    <location>
        <begin position="4"/>
        <end position="121"/>
    </location>
</feature>
<dbReference type="Gene3D" id="3.30.360.10">
    <property type="entry name" value="Dihydrodipicolinate Reductase, domain 2"/>
    <property type="match status" value="1"/>
</dbReference>
<organism evidence="3 4">
    <name type="scientific">Geodia barretti</name>
    <name type="common">Barrett's horny sponge</name>
    <dbReference type="NCBI Taxonomy" id="519541"/>
    <lineage>
        <taxon>Eukaryota</taxon>
        <taxon>Metazoa</taxon>
        <taxon>Porifera</taxon>
        <taxon>Demospongiae</taxon>
        <taxon>Heteroscleromorpha</taxon>
        <taxon>Tetractinellida</taxon>
        <taxon>Astrophorina</taxon>
        <taxon>Geodiidae</taxon>
        <taxon>Geodia</taxon>
    </lineage>
</organism>
<keyword evidence="4" id="KW-1185">Reference proteome</keyword>
<dbReference type="GO" id="GO:0016491">
    <property type="term" value="F:oxidoreductase activity"/>
    <property type="evidence" value="ECO:0007669"/>
    <property type="project" value="UniProtKB-KW"/>
</dbReference>
<dbReference type="Pfam" id="PF01408">
    <property type="entry name" value="GFO_IDH_MocA"/>
    <property type="match status" value="1"/>
</dbReference>
<dbReference type="SUPFAM" id="SSF51735">
    <property type="entry name" value="NAD(P)-binding Rossmann-fold domains"/>
    <property type="match status" value="1"/>
</dbReference>
<dbReference type="InterPro" id="IPR050463">
    <property type="entry name" value="Gfo/Idh/MocA_oxidrdct_glycsds"/>
</dbReference>